<reference evidence="8 9" key="1">
    <citation type="journal article" date="2014" name="Int. J. Syst. Evol. Microbiol.">
        <title>Methanobacterium paludis sp. nov. and a novel strain of Methanobacterium lacus isolated from northern peatlands.</title>
        <authorList>
            <person name="Cadillo-Quiroz H."/>
            <person name="Brauer S.L."/>
            <person name="Goodson N."/>
            <person name="Yavitt J.B."/>
            <person name="Zinder S.H."/>
        </authorList>
    </citation>
    <scope>NUCLEOTIDE SEQUENCE [LARGE SCALE GENOMIC DNA]</scope>
    <source>
        <strain evidence="9">DSM 25820 / JCM 18151 / SWAN1</strain>
    </source>
</reference>
<keyword evidence="9" id="KW-1185">Reference proteome</keyword>
<evidence type="ECO:0000256" key="3">
    <source>
        <dbReference type="ARBA" id="ARBA00022553"/>
    </source>
</evidence>
<dbReference type="eggNOG" id="arCOG06796">
    <property type="taxonomic scope" value="Archaea"/>
</dbReference>
<dbReference type="STRING" id="868131.MSWAN_2162"/>
<dbReference type="HOGENOM" id="CLU_564551_0_0_2"/>
<keyword evidence="5" id="KW-0418">Kinase</keyword>
<dbReference type="InterPro" id="IPR035965">
    <property type="entry name" value="PAS-like_dom_sf"/>
</dbReference>
<dbReference type="SUPFAM" id="SSF55785">
    <property type="entry name" value="PYP-like sensor domain (PAS domain)"/>
    <property type="match status" value="4"/>
</dbReference>
<evidence type="ECO:0000256" key="5">
    <source>
        <dbReference type="ARBA" id="ARBA00022777"/>
    </source>
</evidence>
<gene>
    <name evidence="8" type="ordered locus">MSWAN_2162</name>
</gene>
<evidence type="ECO:0000313" key="9">
    <source>
        <dbReference type="Proteomes" id="UP000009231"/>
    </source>
</evidence>
<dbReference type="PANTHER" id="PTHR43304">
    <property type="entry name" value="PHYTOCHROME-LIKE PROTEIN CPH1"/>
    <property type="match status" value="1"/>
</dbReference>
<dbReference type="EC" id="2.7.13.3" evidence="2"/>
<dbReference type="InterPro" id="IPR052162">
    <property type="entry name" value="Sensor_kinase/Photoreceptor"/>
</dbReference>
<sequence length="581" mass="66639">MDVNQSALEITGISEETSGIDLFENHTIAQKREKLVKEGSIKFQAPLDFENIKNTGFSTLTKSGTIFIDWNISVIDAGFLVQIQDVTKVKKSEESLKESEKYRRWFDEDLTGDFIATPEGKVIECNSAFAEIYGFNNCKDAVQADISKFNSDDWKNLIKRLKTEHKVQGHQSTHKRPDGKEIHIVANVVAIFNDFGELVQVKGYVFDDTERKEAEDALMGSEEKYRRLFDEDLTGDFIATPEGKILECNPAFAEIYGFQGCGKAVRSEISQFNPAGWATLIDHLRDERKIQGYQRWHVRPDGKEIHVVANVVGIFNDSGALVQVKGYVFDDTERKEAEDALMGSEEKYRRLFDEDLTGDFIATPKGEIIECNPAFAEIYGFDDCKKALQWNISKSNPFDWPYMVTRLKSEGKIKGYQSWQRRSDGLRIHVVANVVGIFNDSGEIVQVKGYVFDDTERKKTEQELIHSKSQITEILDSIKDGFVALNHYWNFIYVNQRAAQYVGVEPDELVGQNLWERFPELVGTNYETAFRRARDEQEIQYFKAQCIRMNDHGFDVSVYPLNEGISVYWRDITQHKKPEKN</sequence>
<evidence type="ECO:0000259" key="6">
    <source>
        <dbReference type="PROSITE" id="PS50112"/>
    </source>
</evidence>
<keyword evidence="4" id="KW-0808">Transferase</keyword>
<dbReference type="SMART" id="SM00091">
    <property type="entry name" value="PAS"/>
    <property type="match status" value="4"/>
</dbReference>
<evidence type="ECO:0000256" key="4">
    <source>
        <dbReference type="ARBA" id="ARBA00022679"/>
    </source>
</evidence>
<dbReference type="AlphaFoldDB" id="F6D3Z3"/>
<evidence type="ECO:0000259" key="7">
    <source>
        <dbReference type="PROSITE" id="PS50113"/>
    </source>
</evidence>
<dbReference type="CDD" id="cd00130">
    <property type="entry name" value="PAS"/>
    <property type="match status" value="3"/>
</dbReference>
<dbReference type="InterPro" id="IPR000014">
    <property type="entry name" value="PAS"/>
</dbReference>
<dbReference type="GO" id="GO:0004673">
    <property type="term" value="F:protein histidine kinase activity"/>
    <property type="evidence" value="ECO:0007669"/>
    <property type="project" value="UniProtKB-EC"/>
</dbReference>
<dbReference type="InterPro" id="IPR000700">
    <property type="entry name" value="PAS-assoc_C"/>
</dbReference>
<dbReference type="EMBL" id="CP002772">
    <property type="protein sequence ID" value="AEG19170.1"/>
    <property type="molecule type" value="Genomic_DNA"/>
</dbReference>
<dbReference type="InterPro" id="IPR013656">
    <property type="entry name" value="PAS_4"/>
</dbReference>
<feature type="domain" description="PAS" evidence="6">
    <location>
        <begin position="344"/>
        <end position="381"/>
    </location>
</feature>
<comment type="catalytic activity">
    <reaction evidence="1">
        <text>ATP + protein L-histidine = ADP + protein N-phospho-L-histidine.</text>
        <dbReference type="EC" id="2.7.13.3"/>
    </reaction>
</comment>
<feature type="domain" description="PAS" evidence="6">
    <location>
        <begin position="221"/>
        <end position="259"/>
    </location>
</feature>
<evidence type="ECO:0000256" key="2">
    <source>
        <dbReference type="ARBA" id="ARBA00012438"/>
    </source>
</evidence>
<dbReference type="eggNOG" id="arCOG06192">
    <property type="taxonomic scope" value="Archaea"/>
</dbReference>
<accession>F6D3Z3</accession>
<dbReference type="NCBIfam" id="TIGR00229">
    <property type="entry name" value="sensory_box"/>
    <property type="match status" value="4"/>
</dbReference>
<feature type="domain" description="PAC" evidence="7">
    <location>
        <begin position="414"/>
        <end position="466"/>
    </location>
</feature>
<evidence type="ECO:0000256" key="1">
    <source>
        <dbReference type="ARBA" id="ARBA00000085"/>
    </source>
</evidence>
<dbReference type="PANTHER" id="PTHR43304:SF1">
    <property type="entry name" value="PAC DOMAIN-CONTAINING PROTEIN"/>
    <property type="match status" value="1"/>
</dbReference>
<dbReference type="PROSITE" id="PS50112">
    <property type="entry name" value="PAS"/>
    <property type="match status" value="3"/>
</dbReference>
<keyword evidence="3" id="KW-0597">Phosphoprotein</keyword>
<proteinExistence type="predicted"/>
<protein>
    <recommendedName>
        <fullName evidence="2">histidine kinase</fullName>
        <ecNumber evidence="2">2.7.13.3</ecNumber>
    </recommendedName>
</protein>
<dbReference type="Pfam" id="PF08448">
    <property type="entry name" value="PAS_4"/>
    <property type="match status" value="1"/>
</dbReference>
<feature type="domain" description="PAS" evidence="6">
    <location>
        <begin position="467"/>
        <end position="514"/>
    </location>
</feature>
<dbReference type="Pfam" id="PF13426">
    <property type="entry name" value="PAS_9"/>
    <property type="match status" value="3"/>
</dbReference>
<name>F6D3Z3_METPW</name>
<dbReference type="Gene3D" id="3.30.450.20">
    <property type="entry name" value="PAS domain"/>
    <property type="match status" value="4"/>
</dbReference>
<evidence type="ECO:0000313" key="8">
    <source>
        <dbReference type="EMBL" id="AEG19170.1"/>
    </source>
</evidence>
<organism evidence="8 9">
    <name type="scientific">Methanobacterium paludis (strain DSM 25820 / JCM 18151 / SWAN1)</name>
    <dbReference type="NCBI Taxonomy" id="868131"/>
    <lineage>
        <taxon>Archaea</taxon>
        <taxon>Methanobacteriati</taxon>
        <taxon>Methanobacteriota</taxon>
        <taxon>Methanomada group</taxon>
        <taxon>Methanobacteria</taxon>
        <taxon>Methanobacteriales</taxon>
        <taxon>Methanobacteriaceae</taxon>
        <taxon>Methanobacterium</taxon>
    </lineage>
</organism>
<dbReference type="eggNOG" id="arCOG06712">
    <property type="taxonomic scope" value="Archaea"/>
</dbReference>
<dbReference type="KEGG" id="mew:MSWAN_2162"/>
<dbReference type="Proteomes" id="UP000009231">
    <property type="component" value="Chromosome"/>
</dbReference>
<feature type="domain" description="PAC" evidence="7">
    <location>
        <begin position="291"/>
        <end position="343"/>
    </location>
</feature>
<feature type="domain" description="PAC" evidence="7">
    <location>
        <begin position="168"/>
        <end position="220"/>
    </location>
</feature>
<dbReference type="PROSITE" id="PS50113">
    <property type="entry name" value="PAC"/>
    <property type="match status" value="3"/>
</dbReference>